<keyword evidence="3" id="KW-1185">Reference proteome</keyword>
<protein>
    <submittedName>
        <fullName evidence="1">Uncharacterized protein</fullName>
    </submittedName>
</protein>
<evidence type="ECO:0000313" key="1">
    <source>
        <dbReference type="EMBL" id="OCF28147.1"/>
    </source>
</evidence>
<reference evidence="1" key="3">
    <citation type="submission" date="2014-01" db="EMBL/GenBank/DDBJ databases">
        <title>Evolution of pathogenesis and genome organization in the Tremellales.</title>
        <authorList>
            <person name="Cuomo C."/>
            <person name="Litvintseva A."/>
            <person name="Heitman J."/>
            <person name="Chen Y."/>
            <person name="Sun S."/>
            <person name="Springer D."/>
            <person name="Dromer F."/>
            <person name="Young S."/>
            <person name="Zeng Q."/>
            <person name="Chapman S."/>
            <person name="Gujja S."/>
            <person name="Saif S."/>
            <person name="Birren B."/>
        </authorList>
    </citation>
    <scope>NUCLEOTIDE SEQUENCE</scope>
    <source>
        <strain evidence="1">CBS 10118</strain>
    </source>
</reference>
<reference evidence="2" key="2">
    <citation type="submission" date="2013-07" db="EMBL/GenBank/DDBJ databases">
        <authorList>
            <consortium name="The Broad Institute Genome Sequencing Platform"/>
            <person name="Cuomo C."/>
            <person name="Litvintseva A."/>
            <person name="Chen Y."/>
            <person name="Heitman J."/>
            <person name="Sun S."/>
            <person name="Springer D."/>
            <person name="Dromer F."/>
            <person name="Young S.K."/>
            <person name="Zeng Q."/>
            <person name="Gargeya S."/>
            <person name="Fitzgerald M."/>
            <person name="Abouelleil A."/>
            <person name="Alvarado L."/>
            <person name="Berlin A.M."/>
            <person name="Chapman S.B."/>
            <person name="Dewar J."/>
            <person name="Goldberg J."/>
            <person name="Griggs A."/>
            <person name="Gujja S."/>
            <person name="Hansen M."/>
            <person name="Howarth C."/>
            <person name="Imamovic A."/>
            <person name="Larimer J."/>
            <person name="McCowan C."/>
            <person name="Murphy C."/>
            <person name="Pearson M."/>
            <person name="Priest M."/>
            <person name="Roberts A."/>
            <person name="Saif S."/>
            <person name="Shea T."/>
            <person name="Sykes S."/>
            <person name="Wortman J."/>
            <person name="Nusbaum C."/>
            <person name="Birren B."/>
        </authorList>
    </citation>
    <scope>NUCLEOTIDE SEQUENCE</scope>
    <source>
        <strain evidence="2">CBS 10118</strain>
    </source>
</reference>
<dbReference type="RefSeq" id="XP_019049217.1">
    <property type="nucleotide sequence ID" value="XM_019189655.1"/>
</dbReference>
<dbReference type="KEGG" id="kbi:30207397"/>
<gene>
    <name evidence="1" type="ORF">I302_02998</name>
    <name evidence="2" type="ORF">I302_104291</name>
</gene>
<evidence type="ECO:0000313" key="2">
    <source>
        <dbReference type="EMBL" id="WVW82285.1"/>
    </source>
</evidence>
<reference evidence="1" key="1">
    <citation type="submission" date="2013-07" db="EMBL/GenBank/DDBJ databases">
        <title>The Genome Sequence of Cryptococcus bestiolae CBS10118.</title>
        <authorList>
            <consortium name="The Broad Institute Genome Sequencing Platform"/>
            <person name="Cuomo C."/>
            <person name="Litvintseva A."/>
            <person name="Chen Y."/>
            <person name="Heitman J."/>
            <person name="Sun S."/>
            <person name="Springer D."/>
            <person name="Dromer F."/>
            <person name="Young S.K."/>
            <person name="Zeng Q."/>
            <person name="Gargeya S."/>
            <person name="Fitzgerald M."/>
            <person name="Abouelleil A."/>
            <person name="Alvarado L."/>
            <person name="Berlin A.M."/>
            <person name="Chapman S.B."/>
            <person name="Dewar J."/>
            <person name="Goldberg J."/>
            <person name="Griggs A."/>
            <person name="Gujja S."/>
            <person name="Hansen M."/>
            <person name="Howarth C."/>
            <person name="Imamovic A."/>
            <person name="Larimer J."/>
            <person name="McCowan C."/>
            <person name="Murphy C."/>
            <person name="Pearson M."/>
            <person name="Priest M."/>
            <person name="Roberts A."/>
            <person name="Saif S."/>
            <person name="Shea T."/>
            <person name="Sykes S."/>
            <person name="Wortman J."/>
            <person name="Nusbaum C."/>
            <person name="Birren B."/>
        </authorList>
    </citation>
    <scope>NUCLEOTIDE SEQUENCE [LARGE SCALE GENOMIC DNA]</scope>
    <source>
        <strain evidence="1">CBS 10118</strain>
    </source>
</reference>
<evidence type="ECO:0000313" key="3">
    <source>
        <dbReference type="Proteomes" id="UP000092730"/>
    </source>
</evidence>
<dbReference type="EMBL" id="KI894019">
    <property type="protein sequence ID" value="OCF28147.1"/>
    <property type="molecule type" value="Genomic_DNA"/>
</dbReference>
<dbReference type="VEuPathDB" id="FungiDB:I302_02998"/>
<proteinExistence type="predicted"/>
<dbReference type="GeneID" id="30207397"/>
<reference evidence="2" key="4">
    <citation type="submission" date="2024-02" db="EMBL/GenBank/DDBJ databases">
        <title>Comparative genomics of Cryptococcus and Kwoniella reveals pathogenesis evolution and contrasting modes of karyotype evolution via chromosome fusion or intercentromeric recombination.</title>
        <authorList>
            <person name="Coelho M.A."/>
            <person name="David-Palma M."/>
            <person name="Shea T."/>
            <person name="Bowers K."/>
            <person name="McGinley-Smith S."/>
            <person name="Mohammad A.W."/>
            <person name="Gnirke A."/>
            <person name="Yurkov A.M."/>
            <person name="Nowrousian M."/>
            <person name="Sun S."/>
            <person name="Cuomo C.A."/>
            <person name="Heitman J."/>
        </authorList>
    </citation>
    <scope>NUCLEOTIDE SEQUENCE</scope>
    <source>
        <strain evidence="2">CBS 10118</strain>
    </source>
</reference>
<sequence>MMLSIGADHGAGYYDENNTLHDGPTHSMPVKWSTTEIGQLGNERTRRVIVYKDRNSKDVRYDLNCTGKPLLYVEDEFADYSFTTDLKGDRVAPRVTNPHIASLVCKEGDTVRFDSVSGTARDVTLHRSMIQTDGDWQNDYINKKV</sequence>
<dbReference type="EMBL" id="CP144542">
    <property type="protein sequence ID" value="WVW82285.1"/>
    <property type="molecule type" value="Genomic_DNA"/>
</dbReference>
<organism evidence="1">
    <name type="scientific">Kwoniella bestiolae CBS 10118</name>
    <dbReference type="NCBI Taxonomy" id="1296100"/>
    <lineage>
        <taxon>Eukaryota</taxon>
        <taxon>Fungi</taxon>
        <taxon>Dikarya</taxon>
        <taxon>Basidiomycota</taxon>
        <taxon>Agaricomycotina</taxon>
        <taxon>Tremellomycetes</taxon>
        <taxon>Tremellales</taxon>
        <taxon>Cryptococcaceae</taxon>
        <taxon>Kwoniella</taxon>
    </lineage>
</organism>
<accession>A0A1B9GAV0</accession>
<dbReference type="Proteomes" id="UP000092730">
    <property type="component" value="Chromosome 2"/>
</dbReference>
<dbReference type="AlphaFoldDB" id="A0A1B9GAV0"/>
<name>A0A1B9GAV0_9TREE</name>